<evidence type="ECO:0000256" key="1">
    <source>
        <dbReference type="SAM" id="MobiDB-lite"/>
    </source>
</evidence>
<reference evidence="2 3" key="1">
    <citation type="submission" date="2017-12" db="EMBL/GenBank/DDBJ databases">
        <title>Sequencing, de novo assembly and annotation of complete genome of a new Thraustochytrid species, strain FCC1311.</title>
        <authorList>
            <person name="Sedici K."/>
            <person name="Godart F."/>
            <person name="Aiese Cigliano R."/>
            <person name="Sanseverino W."/>
            <person name="Barakat M."/>
            <person name="Ortet P."/>
            <person name="Marechal E."/>
            <person name="Cagnac O."/>
            <person name="Amato A."/>
        </authorList>
    </citation>
    <scope>NUCLEOTIDE SEQUENCE [LARGE SCALE GENOMIC DNA]</scope>
</reference>
<keyword evidence="3" id="KW-1185">Reference proteome</keyword>
<sequence>MAKLSGEITNVVASIGSLESSLIRLESTQKSLVRSLDDMQRQIGQRATVDDLRTLRTQVATCAAKEDLARVEEQVGQCARRQELDDVLSTMQAGFTNKKTDQQLSVLKESFSAQIGIVQQSMVKLASKAEVAEVQRATGEAAKSAKGADEAVNDLKRSLEELAQRFSAMDASLDERHKGEDENVQRVDAEAFSEITTRITAAESTCSRLADQVDAVSDSVSLNTRTMRTQATMLQEVTEEVNKKLSTEDWEQIESEIDRVYATKEQVAESVEPIVTKLNQVVAKLIDLDKDIAAKADGQTVVENREHIQDLFRVIHDQVSRLGATDAAPSGTSASAADAGSAMTATKESSVPLPAAAAAAALAARMPEAVSSPMPKSLENADASQKGSTKMKALQQEMKNQAKEIQNIRKALATTKHADATNTSASAALESQFAERLDAQEKDLLQLRASIEELRNIFTLSGDTAREQMALAERPVITTVRTELGEVPRMPSRPEGSAPLTAPSPRAQSINSTSSDKKLEVSP</sequence>
<feature type="region of interest" description="Disordered" evidence="1">
    <location>
        <begin position="324"/>
        <end position="350"/>
    </location>
</feature>
<protein>
    <submittedName>
        <fullName evidence="2">Uncharacterized protein</fullName>
    </submittedName>
</protein>
<proteinExistence type="predicted"/>
<accession>A0A2R5GUQ9</accession>
<evidence type="ECO:0000313" key="2">
    <source>
        <dbReference type="EMBL" id="GBG34305.1"/>
    </source>
</evidence>
<name>A0A2R5GUQ9_9STRA</name>
<evidence type="ECO:0000313" key="3">
    <source>
        <dbReference type="Proteomes" id="UP000241890"/>
    </source>
</evidence>
<comment type="caution">
    <text evidence="2">The sequence shown here is derived from an EMBL/GenBank/DDBJ whole genome shotgun (WGS) entry which is preliminary data.</text>
</comment>
<dbReference type="Proteomes" id="UP000241890">
    <property type="component" value="Unassembled WGS sequence"/>
</dbReference>
<gene>
    <name evidence="2" type="ORF">FCC1311_105282</name>
</gene>
<organism evidence="2 3">
    <name type="scientific">Hondaea fermentalgiana</name>
    <dbReference type="NCBI Taxonomy" id="2315210"/>
    <lineage>
        <taxon>Eukaryota</taxon>
        <taxon>Sar</taxon>
        <taxon>Stramenopiles</taxon>
        <taxon>Bigyra</taxon>
        <taxon>Labyrinthulomycetes</taxon>
        <taxon>Thraustochytrida</taxon>
        <taxon>Thraustochytriidae</taxon>
        <taxon>Hondaea</taxon>
    </lineage>
</organism>
<dbReference type="AlphaFoldDB" id="A0A2R5GUQ9"/>
<feature type="region of interest" description="Disordered" evidence="1">
    <location>
        <begin position="482"/>
        <end position="523"/>
    </location>
</feature>
<dbReference type="InParanoid" id="A0A2R5GUQ9"/>
<dbReference type="EMBL" id="BEYU01000186">
    <property type="protein sequence ID" value="GBG34305.1"/>
    <property type="molecule type" value="Genomic_DNA"/>
</dbReference>
<feature type="region of interest" description="Disordered" evidence="1">
    <location>
        <begin position="369"/>
        <end position="389"/>
    </location>
</feature>